<dbReference type="SUPFAM" id="SSF47384">
    <property type="entry name" value="Homodimeric domain of signal transducing histidine kinase"/>
    <property type="match status" value="1"/>
</dbReference>
<keyword evidence="14" id="KW-1185">Reference proteome</keyword>
<dbReference type="Pfam" id="PF00989">
    <property type="entry name" value="PAS"/>
    <property type="match status" value="1"/>
</dbReference>
<feature type="domain" description="PAC" evidence="12">
    <location>
        <begin position="378"/>
        <end position="430"/>
    </location>
</feature>
<evidence type="ECO:0000259" key="10">
    <source>
        <dbReference type="PROSITE" id="PS50109"/>
    </source>
</evidence>
<dbReference type="Gene3D" id="3.30.565.10">
    <property type="entry name" value="Histidine kinase-like ATPase, C-terminal domain"/>
    <property type="match status" value="1"/>
</dbReference>
<dbReference type="STRING" id="94624.Bpet4765"/>
<keyword evidence="9" id="KW-0472">Membrane</keyword>
<keyword evidence="3" id="KW-0597">Phosphoprotein</keyword>
<dbReference type="InterPro" id="IPR000700">
    <property type="entry name" value="PAS-assoc_C"/>
</dbReference>
<proteinExistence type="predicted"/>
<dbReference type="AlphaFoldDB" id="A9IGY9"/>
<dbReference type="InterPro" id="IPR036097">
    <property type="entry name" value="HisK_dim/P_sf"/>
</dbReference>
<organism evidence="13 14">
    <name type="scientific">Bordetella petrii (strain ATCC BAA-461 / DSM 12804 / CCUG 43448 / CIP 107267 / Se-1111R)</name>
    <dbReference type="NCBI Taxonomy" id="340100"/>
    <lineage>
        <taxon>Bacteria</taxon>
        <taxon>Pseudomonadati</taxon>
        <taxon>Pseudomonadota</taxon>
        <taxon>Betaproteobacteria</taxon>
        <taxon>Burkholderiales</taxon>
        <taxon>Alcaligenaceae</taxon>
        <taxon>Bordetella</taxon>
    </lineage>
</organism>
<feature type="transmembrane region" description="Helical" evidence="9">
    <location>
        <begin position="267"/>
        <end position="287"/>
    </location>
</feature>
<dbReference type="PANTHER" id="PTHR43065:SF10">
    <property type="entry name" value="PEROXIDE STRESS-ACTIVATED HISTIDINE KINASE MAK3"/>
    <property type="match status" value="1"/>
</dbReference>
<dbReference type="PROSITE" id="PS50109">
    <property type="entry name" value="HIS_KIN"/>
    <property type="match status" value="1"/>
</dbReference>
<dbReference type="InterPro" id="IPR036890">
    <property type="entry name" value="HATPase_C_sf"/>
</dbReference>
<keyword evidence="6 13" id="KW-0418">Kinase</keyword>
<dbReference type="SMART" id="SM00091">
    <property type="entry name" value="PAS"/>
    <property type="match status" value="1"/>
</dbReference>
<dbReference type="CDD" id="cd00130">
    <property type="entry name" value="PAS"/>
    <property type="match status" value="1"/>
</dbReference>
<dbReference type="InterPro" id="IPR001610">
    <property type="entry name" value="PAC"/>
</dbReference>
<dbReference type="SUPFAM" id="SSF55785">
    <property type="entry name" value="PYP-like sensor domain (PAS domain)"/>
    <property type="match status" value="1"/>
</dbReference>
<dbReference type="GO" id="GO:0000155">
    <property type="term" value="F:phosphorelay sensor kinase activity"/>
    <property type="evidence" value="ECO:0007669"/>
    <property type="project" value="InterPro"/>
</dbReference>
<dbReference type="InterPro" id="IPR003594">
    <property type="entry name" value="HATPase_dom"/>
</dbReference>
<evidence type="ECO:0000256" key="2">
    <source>
        <dbReference type="ARBA" id="ARBA00012438"/>
    </source>
</evidence>
<dbReference type="InterPro" id="IPR013767">
    <property type="entry name" value="PAS_fold"/>
</dbReference>
<evidence type="ECO:0000256" key="6">
    <source>
        <dbReference type="ARBA" id="ARBA00022777"/>
    </source>
</evidence>
<dbReference type="PROSITE" id="PS50112">
    <property type="entry name" value="PAS"/>
    <property type="match status" value="1"/>
</dbReference>
<name>A9IGY9_BORPD</name>
<dbReference type="Gene3D" id="3.30.450.20">
    <property type="entry name" value="PAS domain"/>
    <property type="match status" value="1"/>
</dbReference>
<dbReference type="SUPFAM" id="SSF55874">
    <property type="entry name" value="ATPase domain of HSP90 chaperone/DNA topoisomerase II/histidine kinase"/>
    <property type="match status" value="1"/>
</dbReference>
<dbReference type="InterPro" id="IPR003661">
    <property type="entry name" value="HisK_dim/P_dom"/>
</dbReference>
<evidence type="ECO:0000259" key="11">
    <source>
        <dbReference type="PROSITE" id="PS50112"/>
    </source>
</evidence>
<dbReference type="PANTHER" id="PTHR43065">
    <property type="entry name" value="SENSOR HISTIDINE KINASE"/>
    <property type="match status" value="1"/>
</dbReference>
<dbReference type="KEGG" id="bpt:Bpet4765"/>
<dbReference type="InterPro" id="IPR035965">
    <property type="entry name" value="PAS-like_dom_sf"/>
</dbReference>
<dbReference type="InterPro" id="IPR000014">
    <property type="entry name" value="PAS"/>
</dbReference>
<keyword evidence="9" id="KW-1133">Transmembrane helix</keyword>
<dbReference type="SMART" id="SM00387">
    <property type="entry name" value="HATPase_c"/>
    <property type="match status" value="1"/>
</dbReference>
<keyword evidence="7" id="KW-0067">ATP-binding</keyword>
<keyword evidence="9" id="KW-0812">Transmembrane</keyword>
<dbReference type="CDD" id="cd00082">
    <property type="entry name" value="HisKA"/>
    <property type="match status" value="1"/>
</dbReference>
<dbReference type="Pfam" id="PF02518">
    <property type="entry name" value="HATPase_c"/>
    <property type="match status" value="1"/>
</dbReference>
<feature type="transmembrane region" description="Helical" evidence="9">
    <location>
        <begin position="31"/>
        <end position="51"/>
    </location>
</feature>
<reference evidence="13 14" key="1">
    <citation type="journal article" date="2008" name="BMC Genomics">
        <title>The missing link: Bordetella petrii is endowed with both the metabolic versatility of environmental bacteria and virulence traits of pathogenic Bordetellae.</title>
        <authorList>
            <person name="Gross R."/>
            <person name="Guzman C.A."/>
            <person name="Sebaihia M."/>
            <person name="Martins Dos Santos V.A."/>
            <person name="Pieper D.H."/>
            <person name="Koebnik R."/>
            <person name="Lechner M."/>
            <person name="Bartels D."/>
            <person name="Buhrmester J."/>
            <person name="Choudhuri J.V."/>
            <person name="Ebensen T."/>
            <person name="Gaigalat L."/>
            <person name="Herrmann S."/>
            <person name="Khachane A.N."/>
            <person name="Larisch C."/>
            <person name="Link S."/>
            <person name="Linke B."/>
            <person name="Meyer F."/>
            <person name="Mormann S."/>
            <person name="Nakunst D."/>
            <person name="Rueckert C."/>
            <person name="Schneiker-Bekel S."/>
            <person name="Schulze K."/>
            <person name="Vorhoelter F.J."/>
            <person name="Yevsa T."/>
            <person name="Engle J.T."/>
            <person name="Goldman W.E."/>
            <person name="Puehler A."/>
            <person name="Goebel U.B."/>
            <person name="Goesmann A."/>
            <person name="Bloecker H."/>
            <person name="Kaiser O."/>
            <person name="Martinez-Arias R."/>
        </authorList>
    </citation>
    <scope>NUCLEOTIDE SEQUENCE [LARGE SCALE GENOMIC DNA]</scope>
    <source>
        <strain evidence="14">ATCC BAA-461 / DSM 12804 / CCUG 43448 / CIP 107267 / Se-1111R</strain>
    </source>
</reference>
<evidence type="ECO:0000256" key="7">
    <source>
        <dbReference type="ARBA" id="ARBA00022840"/>
    </source>
</evidence>
<evidence type="ECO:0000256" key="9">
    <source>
        <dbReference type="SAM" id="Phobius"/>
    </source>
</evidence>
<dbReference type="GO" id="GO:0006355">
    <property type="term" value="P:regulation of DNA-templated transcription"/>
    <property type="evidence" value="ECO:0007669"/>
    <property type="project" value="InterPro"/>
</dbReference>
<dbReference type="InterPro" id="IPR005467">
    <property type="entry name" value="His_kinase_dom"/>
</dbReference>
<keyword evidence="4 13" id="KW-0808">Transferase</keyword>
<dbReference type="Pfam" id="PF00512">
    <property type="entry name" value="HisKA"/>
    <property type="match status" value="1"/>
</dbReference>
<dbReference type="EMBL" id="AM902716">
    <property type="protein sequence ID" value="CAP45117.1"/>
    <property type="molecule type" value="Genomic_DNA"/>
</dbReference>
<dbReference type="EC" id="2.7.13.3" evidence="2"/>
<dbReference type="NCBIfam" id="TIGR00229">
    <property type="entry name" value="sensory_box"/>
    <property type="match status" value="1"/>
</dbReference>
<evidence type="ECO:0000256" key="5">
    <source>
        <dbReference type="ARBA" id="ARBA00022741"/>
    </source>
</evidence>
<evidence type="ECO:0000256" key="3">
    <source>
        <dbReference type="ARBA" id="ARBA00022553"/>
    </source>
</evidence>
<dbReference type="SMART" id="SM00388">
    <property type="entry name" value="HisKA"/>
    <property type="match status" value="1"/>
</dbReference>
<evidence type="ECO:0000259" key="12">
    <source>
        <dbReference type="PROSITE" id="PS50113"/>
    </source>
</evidence>
<dbReference type="Proteomes" id="UP000001225">
    <property type="component" value="Chromosome"/>
</dbReference>
<dbReference type="GO" id="GO:0005524">
    <property type="term" value="F:ATP binding"/>
    <property type="evidence" value="ECO:0007669"/>
    <property type="project" value="UniProtKB-KW"/>
</dbReference>
<dbReference type="PROSITE" id="PS50113">
    <property type="entry name" value="PAC"/>
    <property type="match status" value="1"/>
</dbReference>
<evidence type="ECO:0000313" key="13">
    <source>
        <dbReference type="EMBL" id="CAP45117.1"/>
    </source>
</evidence>
<sequence length="680" mass="75603">MASMLDPSDADNTYFPHFSRWRRQARQHWRVGLPLAAILLIVAGAVVALVLSRALEHERREEQMISDTLWAEQALSFEAHRMIESIQVLSRDLDIDTPGDAYVFERRAAELLQRSPEVRLLCRVDTARQLRRCFPRAPAGAAGQAALWQEVLDRSLRLGRPSAMLWPGAPEPGTLLLAVPAQSDEPGNALVALLSLPQLLSDTLPWWFAHDNEVTLTNLNGVVLAVRDPGVKGRGVYTHRMETDIAGEQFFLNANSTRGVPRVVPNILTGAVVGLSLLLAWCVWALWRDLMRRTRAEAALREQQALRQAMENSLMSGLRARDLDGRIIYANPAFCEMVGYQADELIGRLPPMPYWAPENAEQSRRRHEQLLARTLSSEAYESVYLRRDGSRLTVLVSEAPLLDGNGRQTGWMASIMDITEQKRAQEFQRLQDERMNHMARLMTMGEMASALAHELNQPLAAINSYCSAASNLLDYADRDAAAARDVDGDVHALVSKARIQSERAGQIIGRVHDFVRKADPALAPVALAEVVEELLPLVRLQTTRSGEAVQVQAAAGLPPVLADRVLLEQVLLNLTRNAFEAMAHLPPAARRVLISVEALPDECAGRQRVAVRDWGHGLIDDARQALEAPFFTTKPQGMGMGLAVCRSALERMRSHLRYEALDVGARFYFDLPACKQEAQP</sequence>
<keyword evidence="8" id="KW-0902">Two-component regulatory system</keyword>
<gene>
    <name evidence="13" type="ordered locus">Bpet4765</name>
</gene>
<accession>A9IGY9</accession>
<evidence type="ECO:0000256" key="4">
    <source>
        <dbReference type="ARBA" id="ARBA00022679"/>
    </source>
</evidence>
<dbReference type="Gene3D" id="1.10.287.130">
    <property type="match status" value="1"/>
</dbReference>
<evidence type="ECO:0000256" key="1">
    <source>
        <dbReference type="ARBA" id="ARBA00000085"/>
    </source>
</evidence>
<protein>
    <recommendedName>
        <fullName evidence="2">histidine kinase</fullName>
        <ecNumber evidence="2">2.7.13.3</ecNumber>
    </recommendedName>
</protein>
<feature type="domain" description="PAS" evidence="11">
    <location>
        <begin position="302"/>
        <end position="374"/>
    </location>
</feature>
<feature type="domain" description="Histidine kinase" evidence="10">
    <location>
        <begin position="450"/>
        <end position="675"/>
    </location>
</feature>
<evidence type="ECO:0000313" key="14">
    <source>
        <dbReference type="Proteomes" id="UP000001225"/>
    </source>
</evidence>
<dbReference type="SMART" id="SM00086">
    <property type="entry name" value="PAC"/>
    <property type="match status" value="1"/>
</dbReference>
<evidence type="ECO:0000256" key="8">
    <source>
        <dbReference type="ARBA" id="ARBA00023012"/>
    </source>
</evidence>
<comment type="catalytic activity">
    <reaction evidence="1">
        <text>ATP + protein L-histidine = ADP + protein N-phospho-L-histidine.</text>
        <dbReference type="EC" id="2.7.13.3"/>
    </reaction>
</comment>
<dbReference type="eggNOG" id="COG4191">
    <property type="taxonomic scope" value="Bacteria"/>
</dbReference>
<keyword evidence="5" id="KW-0547">Nucleotide-binding</keyword>